<name>A0A0R2F7A7_WEICO</name>
<keyword evidence="4" id="KW-1185">Reference proteome</keyword>
<sequence>MLTTLDWQLTVALAFATWIGLILFHRLFRRLTWPKWMRPIDLATLVAWWAIEVISFQVWHLSLLPPILFMFVLWGIGLALYQGFVRQTFTTKTFWMMWWRIVGLGSFVALIGLAIFAFILTK</sequence>
<dbReference type="Pfam" id="PF11877">
    <property type="entry name" value="DUF3397"/>
    <property type="match status" value="1"/>
</dbReference>
<dbReference type="EMBL" id="JAAOCP010000001">
    <property type="protein sequence ID" value="MBJ7638083.1"/>
    <property type="molecule type" value="Genomic_DNA"/>
</dbReference>
<feature type="transmembrane region" description="Helical" evidence="1">
    <location>
        <begin position="67"/>
        <end position="85"/>
    </location>
</feature>
<dbReference type="Proteomes" id="UP000808038">
    <property type="component" value="Unassembled WGS sequence"/>
</dbReference>
<keyword evidence="1" id="KW-0812">Transmembrane</keyword>
<protein>
    <submittedName>
        <fullName evidence="3">DUF3397 family protein</fullName>
    </submittedName>
</protein>
<evidence type="ECO:0000256" key="1">
    <source>
        <dbReference type="SAM" id="Phobius"/>
    </source>
</evidence>
<dbReference type="InterPro" id="IPR024515">
    <property type="entry name" value="DUF3397"/>
</dbReference>
<gene>
    <name evidence="3" type="ORF">HAU20_01420</name>
    <name evidence="2" type="ORF">HAU43_00055</name>
</gene>
<dbReference type="AlphaFoldDB" id="A0A0R2F7A7"/>
<dbReference type="OrthoDB" id="2146400at2"/>
<keyword evidence="1" id="KW-0472">Membrane</keyword>
<dbReference type="EMBL" id="JAAOCX010000001">
    <property type="protein sequence ID" value="MBJ7631506.1"/>
    <property type="molecule type" value="Genomic_DNA"/>
</dbReference>
<evidence type="ECO:0000313" key="3">
    <source>
        <dbReference type="EMBL" id="MBJ7638083.1"/>
    </source>
</evidence>
<evidence type="ECO:0000313" key="4">
    <source>
        <dbReference type="Proteomes" id="UP000728106"/>
    </source>
</evidence>
<reference evidence="3" key="1">
    <citation type="submission" date="2020-02" db="EMBL/GenBank/DDBJ databases">
        <authorList>
            <person name="Fontana A."/>
            <person name="Patrone V."/>
            <person name="Morelli L."/>
        </authorList>
    </citation>
    <scope>NUCLEOTIDE SEQUENCE</scope>
    <source>
        <strain evidence="2">CCUG 30943</strain>
        <strain evidence="3">CCUG 43002</strain>
    </source>
</reference>
<feature type="transmembrane region" description="Helical" evidence="1">
    <location>
        <begin position="40"/>
        <end position="61"/>
    </location>
</feature>
<dbReference type="RefSeq" id="WP_003608149.1">
    <property type="nucleotide sequence ID" value="NZ_ALXH01000132.1"/>
</dbReference>
<reference evidence="3 4" key="2">
    <citation type="journal article" date="2021" name="Int. J. Food Microbiol.">
        <title>Safety demonstration of a microbial species for use in the food chain: Weissella confusa.</title>
        <authorList>
            <person name="Bourdichon F."/>
            <person name="Patrone V."/>
            <person name="Fontana A."/>
            <person name="Milani G."/>
            <person name="Morelli L."/>
        </authorList>
    </citation>
    <scope>NUCLEOTIDE SEQUENCE [LARGE SCALE GENOMIC DNA]</scope>
    <source>
        <strain evidence="2">CCUG 30943</strain>
        <strain evidence="3 4">CCUG 43002</strain>
    </source>
</reference>
<accession>A0A0R2F7A7</accession>
<evidence type="ECO:0000313" key="2">
    <source>
        <dbReference type="EMBL" id="MBJ7631506.1"/>
    </source>
</evidence>
<comment type="caution">
    <text evidence="3">The sequence shown here is derived from an EMBL/GenBank/DDBJ whole genome shotgun (WGS) entry which is preliminary data.</text>
</comment>
<proteinExistence type="predicted"/>
<feature type="transmembrane region" description="Helical" evidence="1">
    <location>
        <begin position="6"/>
        <end position="28"/>
    </location>
</feature>
<dbReference type="Proteomes" id="UP000728106">
    <property type="component" value="Unassembled WGS sequence"/>
</dbReference>
<feature type="transmembrane region" description="Helical" evidence="1">
    <location>
        <begin position="97"/>
        <end position="120"/>
    </location>
</feature>
<keyword evidence="1" id="KW-1133">Transmembrane helix</keyword>
<organism evidence="3 4">
    <name type="scientific">Weissella confusa</name>
    <name type="common">Lactobacillus confusus</name>
    <dbReference type="NCBI Taxonomy" id="1583"/>
    <lineage>
        <taxon>Bacteria</taxon>
        <taxon>Bacillati</taxon>
        <taxon>Bacillota</taxon>
        <taxon>Bacilli</taxon>
        <taxon>Lactobacillales</taxon>
        <taxon>Lactobacillaceae</taxon>
        <taxon>Weissella</taxon>
    </lineage>
</organism>